<dbReference type="AlphaFoldDB" id="A0A0D1ZU81"/>
<dbReference type="InterPro" id="IPR052895">
    <property type="entry name" value="HetReg/Transcr_Mod"/>
</dbReference>
<dbReference type="GeneID" id="27333481"/>
<name>A0A0D1ZU81_9EURO</name>
<dbReference type="Proteomes" id="UP000053328">
    <property type="component" value="Unassembled WGS sequence"/>
</dbReference>
<proteinExistence type="predicted"/>
<sequence>MENDVGSFTLTKQCAQSPLIDQILKIQEFEFTNPRQKSFRWMQNLRCLSPYQSPTAEHRSLDHHKDPKVILHIKYANVFDKGRFQYAAISYPSHPAQRESGRPGSFSIQMRDGSTRTNVVRDTIIWRAIRYVQHHRLRGFWIDDECLDPVGQKSRQSAIHSMDRLYAVSTYSVGMLEVSVDKQWQLEALYSLMDGSLFKPAKGPSVESETPRLRSNRVWPTLRLLRRLLSDRWWTRCWIFQEEYCAAQNMRLLIPCNQNLKRRSTILGTMRDEIEIQAIELRAQLTRFHEACKRATRLSQRQKRFISRELRGKAERYQVSYQLDRCSGYLLSSKIMNELQERRVKYSADLLPISANCCTYSRRLDQRRLAQERDVSLSLSLFVQALMNGEILHNNLKVAKPPTKGFAQFFQQQMFRLTRPPSMMKDLTFVKHCRFLNPRLRREGVVTKGYLWESVEYLPRRPVRLKDHTRHPETSDGPHPEVWILLQELAAESKPAHPAVAKLLCQFVSKMNGIDRLHARSRYMTAMAHEVARAWRDNRPLISAKLVGNDSGWGIFVPSRPKIMPLKVFSSWHFTSDRPSDGMQEPMDKHVQLDVSSEKDPIGLGLPQLRIKGWINGLCFYGHAAPQEVLFPWPLSFATGDGTQDQSPGSLGDRV</sequence>
<keyword evidence="3" id="KW-1185">Reference proteome</keyword>
<dbReference type="HOGENOM" id="CLU_016235_0_0_1"/>
<dbReference type="RefSeq" id="XP_016236563.1">
    <property type="nucleotide sequence ID" value="XM_016380736.1"/>
</dbReference>
<dbReference type="VEuPathDB" id="FungiDB:PV08_06398"/>
<evidence type="ECO:0000259" key="1">
    <source>
        <dbReference type="Pfam" id="PF06985"/>
    </source>
</evidence>
<protein>
    <recommendedName>
        <fullName evidence="1">Heterokaryon incompatibility domain-containing protein</fullName>
    </recommendedName>
</protein>
<dbReference type="PANTHER" id="PTHR24148:SF64">
    <property type="entry name" value="HETEROKARYON INCOMPATIBILITY DOMAIN-CONTAINING PROTEIN"/>
    <property type="match status" value="1"/>
</dbReference>
<reference evidence="2 3" key="1">
    <citation type="submission" date="2015-01" db="EMBL/GenBank/DDBJ databases">
        <title>The Genome Sequence of Exophiala spinifera CBS89968.</title>
        <authorList>
            <consortium name="The Broad Institute Genomics Platform"/>
            <person name="Cuomo C."/>
            <person name="de Hoog S."/>
            <person name="Gorbushina A."/>
            <person name="Stielow B."/>
            <person name="Teixiera M."/>
            <person name="Abouelleil A."/>
            <person name="Chapman S.B."/>
            <person name="Priest M."/>
            <person name="Young S.K."/>
            <person name="Wortman J."/>
            <person name="Nusbaum C."/>
            <person name="Birren B."/>
        </authorList>
    </citation>
    <scope>NUCLEOTIDE SEQUENCE [LARGE SCALE GENOMIC DNA]</scope>
    <source>
        <strain evidence="2 3">CBS 89968</strain>
    </source>
</reference>
<dbReference type="STRING" id="91928.A0A0D1ZU81"/>
<dbReference type="Pfam" id="PF06985">
    <property type="entry name" value="HET"/>
    <property type="match status" value="1"/>
</dbReference>
<dbReference type="EMBL" id="KN847495">
    <property type="protein sequence ID" value="KIW16347.1"/>
    <property type="molecule type" value="Genomic_DNA"/>
</dbReference>
<evidence type="ECO:0000313" key="2">
    <source>
        <dbReference type="EMBL" id="KIW16347.1"/>
    </source>
</evidence>
<dbReference type="OrthoDB" id="270167at2759"/>
<gene>
    <name evidence="2" type="ORF">PV08_06398</name>
</gene>
<dbReference type="InterPro" id="IPR010730">
    <property type="entry name" value="HET"/>
</dbReference>
<accession>A0A0D1ZU81</accession>
<organism evidence="2 3">
    <name type="scientific">Exophiala spinifera</name>
    <dbReference type="NCBI Taxonomy" id="91928"/>
    <lineage>
        <taxon>Eukaryota</taxon>
        <taxon>Fungi</taxon>
        <taxon>Dikarya</taxon>
        <taxon>Ascomycota</taxon>
        <taxon>Pezizomycotina</taxon>
        <taxon>Eurotiomycetes</taxon>
        <taxon>Chaetothyriomycetidae</taxon>
        <taxon>Chaetothyriales</taxon>
        <taxon>Herpotrichiellaceae</taxon>
        <taxon>Exophiala</taxon>
    </lineage>
</organism>
<evidence type="ECO:0000313" key="3">
    <source>
        <dbReference type="Proteomes" id="UP000053328"/>
    </source>
</evidence>
<feature type="domain" description="Heterokaryon incompatibility" evidence="1">
    <location>
        <begin position="86"/>
        <end position="242"/>
    </location>
</feature>
<dbReference type="PANTHER" id="PTHR24148">
    <property type="entry name" value="ANKYRIN REPEAT DOMAIN-CONTAINING PROTEIN 39 HOMOLOG-RELATED"/>
    <property type="match status" value="1"/>
</dbReference>